<dbReference type="Proteomes" id="UP000253508">
    <property type="component" value="Unassembled WGS sequence"/>
</dbReference>
<evidence type="ECO:0000313" key="2">
    <source>
        <dbReference type="Proteomes" id="UP000253508"/>
    </source>
</evidence>
<reference evidence="1 2" key="1">
    <citation type="submission" date="2018-07" db="EMBL/GenBank/DDBJ databases">
        <title>Microbacterium endoborsara sp. nov., a novel actinobacterium isolated from Borszczowia aralocaspica.</title>
        <authorList>
            <person name="An D."/>
        </authorList>
    </citation>
    <scope>NUCLEOTIDE SEQUENCE [LARGE SCALE GENOMIC DNA]</scope>
    <source>
        <strain evidence="1 2">C1.15228</strain>
    </source>
</reference>
<keyword evidence="2" id="KW-1185">Reference proteome</keyword>
<gene>
    <name evidence="1" type="ORF">DTO57_03275</name>
</gene>
<protein>
    <submittedName>
        <fullName evidence="1">DUF3145 domain-containing protein</fullName>
    </submittedName>
</protein>
<accession>A0A367Y9J6</accession>
<dbReference type="Pfam" id="PF11343">
    <property type="entry name" value="DUF3145"/>
    <property type="match status" value="1"/>
</dbReference>
<dbReference type="RefSeq" id="WP_114116766.1">
    <property type="nucleotide sequence ID" value="NZ_BMHU01000001.1"/>
</dbReference>
<dbReference type="InterPro" id="IPR021491">
    <property type="entry name" value="DUF3145"/>
</dbReference>
<proteinExistence type="predicted"/>
<comment type="caution">
    <text evidence="1">The sequence shown here is derived from an EMBL/GenBank/DDBJ whole genome shotgun (WGS) entry which is preliminary data.</text>
</comment>
<dbReference type="EMBL" id="QORO01000001">
    <property type="protein sequence ID" value="RCK61661.1"/>
    <property type="molecule type" value="Genomic_DNA"/>
</dbReference>
<name>A0A367Y9J6_9MICO</name>
<sequence length="166" mass="18189">MATPRARGVVFIHSAPKALCPHLEWAVGRSIGRPVHFSWSDQPALPGTRRAAFPWDGFAGTGAIIASAIRGWEQLRFEVTEEPTTASLGGRWMHTPDLGIHHSQMDAAGSITVPEERIRVALELTDPREMRRELDLALGTAWDDELEVFRVAGDDAPVVWLSSSVG</sequence>
<evidence type="ECO:0000313" key="1">
    <source>
        <dbReference type="EMBL" id="RCK61661.1"/>
    </source>
</evidence>
<dbReference type="AlphaFoldDB" id="A0A367Y9J6"/>
<dbReference type="OrthoDB" id="3210860at2"/>
<organism evidence="1 2">
    <name type="scientific">Microbacterium sorbitolivorans</name>
    <dbReference type="NCBI Taxonomy" id="1867410"/>
    <lineage>
        <taxon>Bacteria</taxon>
        <taxon>Bacillati</taxon>
        <taxon>Actinomycetota</taxon>
        <taxon>Actinomycetes</taxon>
        <taxon>Micrococcales</taxon>
        <taxon>Microbacteriaceae</taxon>
        <taxon>Microbacterium</taxon>
    </lineage>
</organism>